<keyword evidence="6 10" id="KW-1133">Transmembrane helix</keyword>
<feature type="region of interest" description="Disordered" evidence="9">
    <location>
        <begin position="537"/>
        <end position="600"/>
    </location>
</feature>
<feature type="transmembrane region" description="Helical" evidence="10">
    <location>
        <begin position="413"/>
        <end position="429"/>
    </location>
</feature>
<keyword evidence="12" id="KW-1185">Reference proteome</keyword>
<sequence>MAVLDDWPLEDIVYTSIVGVVLVMACLEWFLWLAAFVYCLIKVFRKAEHWSINVLCIVVGVVFVLLRAIFLPIMVVTLPLPSQVTKLWPEEMVAFLQWFAFWSFAILLTVPWLFCIYQLVTNQLGRTKRIKQVLDDVTAPKVVVVMPCYREEPEVLIKAINSVVDCDYPAACIHVFLSFDGEQEDELYLNTIDHLGVSLTMESYPKSIDVSYRSARITVSRFPHGGKRHCQKVTFKLIDKVYEQYLKRNDNLFILFIDSDCILDKVCLQSFVYDMELSPGNTRDMLAMTGVITSTTRKHSVITLLQDMEYIHGQLFERTVESGCGSVTCLPGALTMLRFSAFRRMAKYYFVDKTEQCEDLFDFAKCHLGEDRWLTHLFMIGAKKRYQIQMCTSAFCKTEAVQTYRSLIKQRRRWFLGFITNEFALMTTVKKVDDLPVGFIAISLGLNWMLMLYFGAKLRRFKIWLYPLMFILNPFYNWYYMVYGIFTAGQRTWGGPRADAAAADTHTTAREAVEQAEKQGDELNVVPETFRAAREARRAASKRESAATSSLGRSRSVVRPPDKIDGKFSARQKTASGTYLHPDELDASAEDVESGTYTRSQLRERDSFDSIISSGSIGFGVCTPRRMKLLMGEEDRRKYEIAQQMQTQASEVGNMQAVQSGRELSDSPLRRANYLASTNARHLHDQGQYGRVSQGELNEGSNIGSTEDVAGPTQERGQSRLGENMSFASRMARGLKQSR</sequence>
<dbReference type="STRING" id="660122.C7ZPM8"/>
<reference evidence="11 12" key="1">
    <citation type="journal article" date="2009" name="PLoS Genet.">
        <title>The genome of Nectria haematococca: contribution of supernumerary chromosomes to gene expansion.</title>
        <authorList>
            <person name="Coleman J.J."/>
            <person name="Rounsley S.D."/>
            <person name="Rodriguez-Carres M."/>
            <person name="Kuo A."/>
            <person name="Wasmann C.C."/>
            <person name="Grimwood J."/>
            <person name="Schmutz J."/>
            <person name="Taga M."/>
            <person name="White G.J."/>
            <person name="Zhou S."/>
            <person name="Schwartz D.C."/>
            <person name="Freitag M."/>
            <person name="Ma L.J."/>
            <person name="Danchin E.G."/>
            <person name="Henrissat B."/>
            <person name="Coutinho P.M."/>
            <person name="Nelson D.R."/>
            <person name="Straney D."/>
            <person name="Napoli C.A."/>
            <person name="Barker B.M."/>
            <person name="Gribskov M."/>
            <person name="Rep M."/>
            <person name="Kroken S."/>
            <person name="Molnar I."/>
            <person name="Rensing C."/>
            <person name="Kennell J.C."/>
            <person name="Zamora J."/>
            <person name="Farman M.L."/>
            <person name="Selker E.U."/>
            <person name="Salamov A."/>
            <person name="Shapiro H."/>
            <person name="Pangilinan J."/>
            <person name="Lindquist E."/>
            <person name="Lamers C."/>
            <person name="Grigoriev I.V."/>
            <person name="Geiser D.M."/>
            <person name="Covert S.F."/>
            <person name="Temporini E."/>
            <person name="Vanetten H.D."/>
        </authorList>
    </citation>
    <scope>NUCLEOTIDE SEQUENCE [LARGE SCALE GENOMIC DNA]</scope>
    <source>
        <strain evidence="12">ATCC MYA-4622 / CBS 123669 / FGSC 9596 / NRRL 45880 / 77-13-4</strain>
    </source>
</reference>
<dbReference type="GO" id="GO:0030428">
    <property type="term" value="C:cell septum"/>
    <property type="evidence" value="ECO:0007669"/>
    <property type="project" value="TreeGrafter"/>
</dbReference>
<dbReference type="EC" id="2.4.1.16" evidence="2"/>
<feature type="transmembrane region" description="Helical" evidence="10">
    <location>
        <begin position="463"/>
        <end position="481"/>
    </location>
</feature>
<keyword evidence="3" id="KW-0328">Glycosyltransferase</keyword>
<dbReference type="EMBL" id="GG698970">
    <property type="protein sequence ID" value="EEU34380.1"/>
    <property type="molecule type" value="Genomic_DNA"/>
</dbReference>
<dbReference type="OrthoDB" id="5321960at2759"/>
<keyword evidence="4" id="KW-0808">Transferase</keyword>
<feature type="transmembrane region" description="Helical" evidence="10">
    <location>
        <begin position="12"/>
        <end position="40"/>
    </location>
</feature>
<dbReference type="SUPFAM" id="SSF53448">
    <property type="entry name" value="Nucleotide-diphospho-sugar transferases"/>
    <property type="match status" value="1"/>
</dbReference>
<keyword evidence="5 10" id="KW-0812">Transmembrane</keyword>
<evidence type="ECO:0000256" key="10">
    <source>
        <dbReference type="SAM" id="Phobius"/>
    </source>
</evidence>
<dbReference type="eggNOG" id="KOG2571">
    <property type="taxonomic scope" value="Eukaryota"/>
</dbReference>
<dbReference type="FunFam" id="3.90.550.10:FF:000077">
    <property type="entry name" value="Probable chitin synthase D"/>
    <property type="match status" value="1"/>
</dbReference>
<evidence type="ECO:0000256" key="7">
    <source>
        <dbReference type="ARBA" id="ARBA00023136"/>
    </source>
</evidence>
<dbReference type="Pfam" id="PF03142">
    <property type="entry name" value="Chitin_synth_2"/>
    <property type="match status" value="1"/>
</dbReference>
<dbReference type="AlphaFoldDB" id="C7ZPM8"/>
<comment type="catalytic activity">
    <reaction evidence="8">
        <text>[(1-&gt;4)-N-acetyl-beta-D-glucosaminyl](n) + UDP-N-acetyl-alpha-D-glucosamine = [(1-&gt;4)-N-acetyl-beta-D-glucosaminyl](n+1) + UDP + H(+)</text>
        <dbReference type="Rhea" id="RHEA:16637"/>
        <dbReference type="Rhea" id="RHEA-COMP:9593"/>
        <dbReference type="Rhea" id="RHEA-COMP:9595"/>
        <dbReference type="ChEBI" id="CHEBI:15378"/>
        <dbReference type="ChEBI" id="CHEBI:17029"/>
        <dbReference type="ChEBI" id="CHEBI:57705"/>
        <dbReference type="ChEBI" id="CHEBI:58223"/>
        <dbReference type="EC" id="2.4.1.16"/>
    </reaction>
    <physiologicalReaction direction="left-to-right" evidence="8">
        <dbReference type="Rhea" id="RHEA:16638"/>
    </physiologicalReaction>
</comment>
<dbReference type="RefSeq" id="XP_003040093.1">
    <property type="nucleotide sequence ID" value="XM_003040047.1"/>
</dbReference>
<dbReference type="GO" id="GO:0004100">
    <property type="term" value="F:chitin synthase activity"/>
    <property type="evidence" value="ECO:0007669"/>
    <property type="project" value="UniProtKB-EC"/>
</dbReference>
<protein>
    <recommendedName>
        <fullName evidence="2">chitin synthase</fullName>
        <ecNumber evidence="2">2.4.1.16</ecNumber>
    </recommendedName>
</protein>
<dbReference type="InParanoid" id="C7ZPM8"/>
<comment type="subcellular location">
    <subcellularLocation>
        <location evidence="1">Cell membrane</location>
        <topology evidence="1">Multi-pass membrane protein</topology>
    </subcellularLocation>
</comment>
<dbReference type="Proteomes" id="UP000005206">
    <property type="component" value="Chromosome 10"/>
</dbReference>
<dbReference type="HOGENOM" id="CLU_012773_0_0_1"/>
<evidence type="ECO:0000256" key="9">
    <source>
        <dbReference type="SAM" id="MobiDB-lite"/>
    </source>
</evidence>
<feature type="transmembrane region" description="Helical" evidence="10">
    <location>
        <begin position="52"/>
        <end position="75"/>
    </location>
</feature>
<feature type="transmembrane region" description="Helical" evidence="10">
    <location>
        <begin position="435"/>
        <end position="456"/>
    </location>
</feature>
<evidence type="ECO:0000256" key="2">
    <source>
        <dbReference type="ARBA" id="ARBA00012543"/>
    </source>
</evidence>
<organism evidence="11 12">
    <name type="scientific">Fusarium vanettenii (strain ATCC MYA-4622 / CBS 123669 / FGSC 9596 / NRRL 45880 / 77-13-4)</name>
    <name type="common">Fusarium solani subsp. pisi</name>
    <dbReference type="NCBI Taxonomy" id="660122"/>
    <lineage>
        <taxon>Eukaryota</taxon>
        <taxon>Fungi</taxon>
        <taxon>Dikarya</taxon>
        <taxon>Ascomycota</taxon>
        <taxon>Pezizomycotina</taxon>
        <taxon>Sordariomycetes</taxon>
        <taxon>Hypocreomycetidae</taxon>
        <taxon>Hypocreales</taxon>
        <taxon>Nectriaceae</taxon>
        <taxon>Fusarium</taxon>
        <taxon>Fusarium solani species complex</taxon>
        <taxon>Fusarium vanettenii</taxon>
    </lineage>
</organism>
<evidence type="ECO:0000256" key="4">
    <source>
        <dbReference type="ARBA" id="ARBA00022679"/>
    </source>
</evidence>
<dbReference type="InterPro" id="IPR004835">
    <property type="entry name" value="Chitin_synth"/>
</dbReference>
<dbReference type="Gene3D" id="3.90.550.10">
    <property type="entry name" value="Spore Coat Polysaccharide Biosynthesis Protein SpsA, Chain A"/>
    <property type="match status" value="1"/>
</dbReference>
<dbReference type="GO" id="GO:0006031">
    <property type="term" value="P:chitin biosynthetic process"/>
    <property type="evidence" value="ECO:0007669"/>
    <property type="project" value="TreeGrafter"/>
</dbReference>
<proteinExistence type="predicted"/>
<evidence type="ECO:0000256" key="5">
    <source>
        <dbReference type="ARBA" id="ARBA00022692"/>
    </source>
</evidence>
<dbReference type="KEGG" id="nhe:NECHADRAFT_106423"/>
<accession>C7ZPM8</accession>
<feature type="transmembrane region" description="Helical" evidence="10">
    <location>
        <begin position="95"/>
        <end position="120"/>
    </location>
</feature>
<dbReference type="InterPro" id="IPR029044">
    <property type="entry name" value="Nucleotide-diphossugar_trans"/>
</dbReference>
<evidence type="ECO:0000256" key="8">
    <source>
        <dbReference type="ARBA" id="ARBA00049510"/>
    </source>
</evidence>
<evidence type="ECO:0000313" key="11">
    <source>
        <dbReference type="EMBL" id="EEU34380.1"/>
    </source>
</evidence>
<evidence type="ECO:0000256" key="6">
    <source>
        <dbReference type="ARBA" id="ARBA00022989"/>
    </source>
</evidence>
<evidence type="ECO:0000256" key="3">
    <source>
        <dbReference type="ARBA" id="ARBA00022676"/>
    </source>
</evidence>
<feature type="region of interest" description="Disordered" evidence="9">
    <location>
        <begin position="684"/>
        <end position="739"/>
    </location>
</feature>
<dbReference type="GO" id="GO:0005886">
    <property type="term" value="C:plasma membrane"/>
    <property type="evidence" value="ECO:0007669"/>
    <property type="project" value="UniProtKB-SubCell"/>
</dbReference>
<dbReference type="PANTHER" id="PTHR22914:SF46">
    <property type="entry name" value="CHITIN SYNTHASE"/>
    <property type="match status" value="1"/>
</dbReference>
<keyword evidence="7 10" id="KW-0472">Membrane</keyword>
<dbReference type="GeneID" id="9677833"/>
<name>C7ZPM8_FUSV7</name>
<evidence type="ECO:0000256" key="1">
    <source>
        <dbReference type="ARBA" id="ARBA00004651"/>
    </source>
</evidence>
<feature type="compositionally biased region" description="Polar residues" evidence="9">
    <location>
        <begin position="695"/>
        <end position="705"/>
    </location>
</feature>
<gene>
    <name evidence="11" type="ORF">NECHADRAFT_106423</name>
</gene>
<evidence type="ECO:0000313" key="12">
    <source>
        <dbReference type="Proteomes" id="UP000005206"/>
    </source>
</evidence>
<dbReference type="PANTHER" id="PTHR22914">
    <property type="entry name" value="CHITIN SYNTHASE"/>
    <property type="match status" value="1"/>
</dbReference>
<dbReference type="OMA" id="NCIHVFL"/>
<dbReference type="VEuPathDB" id="FungiDB:NECHADRAFT_106423"/>